<feature type="region of interest" description="Disordered" evidence="1">
    <location>
        <begin position="1"/>
        <end position="20"/>
    </location>
</feature>
<reference evidence="2 3" key="1">
    <citation type="journal article" date="2020" name="Arch. Microbiol.">
        <title>Bradyrhizobium campsiandrae sp. nov., a nitrogen-fixing bacterial strain isolated from a native leguminous tree from the Amazon adapted to flooded conditions.</title>
        <authorList>
            <person name="Cabral Michel D."/>
            <person name="Martins da Costa E."/>
            <person name="Azarias Guimaraes A."/>
            <person name="Soares de Carvalho T."/>
            <person name="Santos de Castro Caputo P."/>
            <person name="Willems A."/>
            <person name="de Souza Moreira F.M."/>
        </authorList>
    </citation>
    <scope>NUCLEOTIDE SEQUENCE [LARGE SCALE GENOMIC DNA]</scope>
    <source>
        <strain evidence="3">INPA 384B</strain>
    </source>
</reference>
<organism evidence="2 3">
    <name type="scientific">Bradyrhizobium campsiandrae</name>
    <dbReference type="NCBI Taxonomy" id="1729892"/>
    <lineage>
        <taxon>Bacteria</taxon>
        <taxon>Pseudomonadati</taxon>
        <taxon>Pseudomonadota</taxon>
        <taxon>Alphaproteobacteria</taxon>
        <taxon>Hyphomicrobiales</taxon>
        <taxon>Nitrobacteraceae</taxon>
        <taxon>Bradyrhizobium</taxon>
    </lineage>
</organism>
<evidence type="ECO:0000313" key="2">
    <source>
        <dbReference type="EMBL" id="MBC9984346.1"/>
    </source>
</evidence>
<sequence length="99" mass="10948">MSRKAKGIAPGDVPSGDPMDGRVIYPFQISDLEGRLLTFIEGLGLRESQEKAAKDLFRDIYYTIMWDRTHYVDGRCLNEAIVKSDALRSGAQVGGSARV</sequence>
<protein>
    <submittedName>
        <fullName evidence="2">Uncharacterized protein</fullName>
    </submittedName>
</protein>
<name>A0ABR7UL68_9BRAD</name>
<dbReference type="RefSeq" id="WP_188106689.1">
    <property type="nucleotide sequence ID" value="NZ_JAANIH010000061.1"/>
</dbReference>
<evidence type="ECO:0000313" key="3">
    <source>
        <dbReference type="Proteomes" id="UP000639516"/>
    </source>
</evidence>
<comment type="caution">
    <text evidence="2">The sequence shown here is derived from an EMBL/GenBank/DDBJ whole genome shotgun (WGS) entry which is preliminary data.</text>
</comment>
<proteinExistence type="predicted"/>
<gene>
    <name evidence="2" type="ORF">HA482_39870</name>
</gene>
<accession>A0ABR7UL68</accession>
<keyword evidence="3" id="KW-1185">Reference proteome</keyword>
<dbReference type="EMBL" id="JAATTO010000108">
    <property type="protein sequence ID" value="MBC9984346.1"/>
    <property type="molecule type" value="Genomic_DNA"/>
</dbReference>
<dbReference type="Proteomes" id="UP000639516">
    <property type="component" value="Unassembled WGS sequence"/>
</dbReference>
<evidence type="ECO:0000256" key="1">
    <source>
        <dbReference type="SAM" id="MobiDB-lite"/>
    </source>
</evidence>